<evidence type="ECO:0000313" key="3">
    <source>
        <dbReference type="Proteomes" id="UP000184474"/>
    </source>
</evidence>
<dbReference type="EMBL" id="FRAA01000013">
    <property type="protein sequence ID" value="SHK94512.1"/>
    <property type="molecule type" value="Genomic_DNA"/>
</dbReference>
<evidence type="ECO:0000256" key="1">
    <source>
        <dbReference type="SAM" id="Phobius"/>
    </source>
</evidence>
<keyword evidence="3" id="KW-1185">Reference proteome</keyword>
<dbReference type="AlphaFoldDB" id="A0A1M6WL62"/>
<dbReference type="RefSeq" id="WP_255416106.1">
    <property type="nucleotide sequence ID" value="NZ_FRAA01000013.1"/>
</dbReference>
<name>A0A1M6WL62_REIAG</name>
<accession>A0A1M6WL62</accession>
<sequence>MDSLEILAFGWALIALSIFGFQATRSHKNEHEDIWNIKQHEDKH</sequence>
<dbReference type="Proteomes" id="UP000184474">
    <property type="component" value="Unassembled WGS sequence"/>
</dbReference>
<keyword evidence="1" id="KW-0472">Membrane</keyword>
<reference evidence="3" key="1">
    <citation type="submission" date="2016-11" db="EMBL/GenBank/DDBJ databases">
        <authorList>
            <person name="Varghese N."/>
            <person name="Submissions S."/>
        </authorList>
    </citation>
    <scope>NUCLEOTIDE SEQUENCE [LARGE SCALE GENOMIC DNA]</scope>
    <source>
        <strain evidence="3">DSM 26134</strain>
    </source>
</reference>
<feature type="transmembrane region" description="Helical" evidence="1">
    <location>
        <begin position="6"/>
        <end position="24"/>
    </location>
</feature>
<evidence type="ECO:0000313" key="2">
    <source>
        <dbReference type="EMBL" id="SHK94512.1"/>
    </source>
</evidence>
<gene>
    <name evidence="2" type="ORF">SAMN04488028_11338</name>
</gene>
<protein>
    <submittedName>
        <fullName evidence="2">Uncharacterized protein</fullName>
    </submittedName>
</protein>
<proteinExistence type="predicted"/>
<keyword evidence="1" id="KW-1133">Transmembrane helix</keyword>
<dbReference type="STRING" id="156994.SAMN04488028_11338"/>
<keyword evidence="1" id="KW-0812">Transmembrane</keyword>
<organism evidence="2 3">
    <name type="scientific">Reichenbachiella agariperforans</name>
    <dbReference type="NCBI Taxonomy" id="156994"/>
    <lineage>
        <taxon>Bacteria</taxon>
        <taxon>Pseudomonadati</taxon>
        <taxon>Bacteroidota</taxon>
        <taxon>Cytophagia</taxon>
        <taxon>Cytophagales</taxon>
        <taxon>Reichenbachiellaceae</taxon>
        <taxon>Reichenbachiella</taxon>
    </lineage>
</organism>